<dbReference type="SUPFAM" id="SSF46894">
    <property type="entry name" value="C-terminal effector domain of the bipartite response regulators"/>
    <property type="match status" value="1"/>
</dbReference>
<evidence type="ECO:0000259" key="1">
    <source>
        <dbReference type="SMART" id="SM00421"/>
    </source>
</evidence>
<sequence>MTSMLERPVDQENVKPALSAREVEILREWLMSDSKSEVATRLFLAPATVSTHIARIRDKYALVGRVASSKAMLLARALQDGLIDIDEL</sequence>
<accession>A0ABU3WRJ6</accession>
<dbReference type="EMBL" id="WBMO01000001">
    <property type="protein sequence ID" value="MDV2476600.1"/>
    <property type="molecule type" value="Genomic_DNA"/>
</dbReference>
<keyword evidence="3" id="KW-1185">Reference proteome</keyword>
<dbReference type="Gene3D" id="1.10.10.10">
    <property type="entry name" value="Winged helix-like DNA-binding domain superfamily/Winged helix DNA-binding domain"/>
    <property type="match status" value="1"/>
</dbReference>
<protein>
    <submittedName>
        <fullName evidence="2">LuxR family transcriptional regulator</fullName>
    </submittedName>
</protein>
<reference evidence="2 3" key="1">
    <citation type="submission" date="2019-10" db="EMBL/GenBank/DDBJ databases">
        <title>Draft Genome Assembly of Rhodococcus zopfii DSM44189.</title>
        <authorList>
            <person name="Sutton J.M."/>
            <person name="Akob D.M."/>
            <person name="Bushman T.J."/>
        </authorList>
    </citation>
    <scope>NUCLEOTIDE SEQUENCE [LARGE SCALE GENOMIC DNA]</scope>
    <source>
        <strain evidence="2 3">DSM 44189</strain>
    </source>
</reference>
<name>A0ABU3WRJ6_9NOCA</name>
<organism evidence="2 3">
    <name type="scientific">Rhodococcus zopfii</name>
    <dbReference type="NCBI Taxonomy" id="43772"/>
    <lineage>
        <taxon>Bacteria</taxon>
        <taxon>Bacillati</taxon>
        <taxon>Actinomycetota</taxon>
        <taxon>Actinomycetes</taxon>
        <taxon>Mycobacteriales</taxon>
        <taxon>Nocardiaceae</taxon>
        <taxon>Rhodococcus</taxon>
    </lineage>
</organism>
<dbReference type="InterPro" id="IPR000792">
    <property type="entry name" value="Tscrpt_reg_LuxR_C"/>
</dbReference>
<dbReference type="InterPro" id="IPR036388">
    <property type="entry name" value="WH-like_DNA-bd_sf"/>
</dbReference>
<proteinExistence type="predicted"/>
<dbReference type="Pfam" id="PF00196">
    <property type="entry name" value="GerE"/>
    <property type="match status" value="1"/>
</dbReference>
<gene>
    <name evidence="2" type="ORF">F8M49_17060</name>
</gene>
<dbReference type="RefSeq" id="WP_371304415.1">
    <property type="nucleotide sequence ID" value="NZ_JAWKJJ010000001.1"/>
</dbReference>
<dbReference type="InterPro" id="IPR016032">
    <property type="entry name" value="Sig_transdc_resp-reg_C-effctor"/>
</dbReference>
<comment type="caution">
    <text evidence="2">The sequence shown here is derived from an EMBL/GenBank/DDBJ whole genome shotgun (WGS) entry which is preliminary data.</text>
</comment>
<evidence type="ECO:0000313" key="2">
    <source>
        <dbReference type="EMBL" id="MDV2476600.1"/>
    </source>
</evidence>
<feature type="domain" description="HTH luxR-type" evidence="1">
    <location>
        <begin position="15"/>
        <end position="75"/>
    </location>
</feature>
<dbReference type="PRINTS" id="PR00038">
    <property type="entry name" value="HTHLUXR"/>
</dbReference>
<dbReference type="SMART" id="SM00421">
    <property type="entry name" value="HTH_LUXR"/>
    <property type="match status" value="1"/>
</dbReference>
<dbReference type="Proteomes" id="UP001275440">
    <property type="component" value="Unassembled WGS sequence"/>
</dbReference>
<evidence type="ECO:0000313" key="3">
    <source>
        <dbReference type="Proteomes" id="UP001275440"/>
    </source>
</evidence>